<evidence type="ECO:0000256" key="10">
    <source>
        <dbReference type="PROSITE-ProRule" id="PRU00042"/>
    </source>
</evidence>
<evidence type="ECO:0000313" key="13">
    <source>
        <dbReference type="EMBL" id="KAF7988847.1"/>
    </source>
</evidence>
<organism evidence="13 14">
    <name type="scientific">Aphidius gifuensis</name>
    <name type="common">Parasitoid wasp</name>
    <dbReference type="NCBI Taxonomy" id="684658"/>
    <lineage>
        <taxon>Eukaryota</taxon>
        <taxon>Metazoa</taxon>
        <taxon>Ecdysozoa</taxon>
        <taxon>Arthropoda</taxon>
        <taxon>Hexapoda</taxon>
        <taxon>Insecta</taxon>
        <taxon>Pterygota</taxon>
        <taxon>Neoptera</taxon>
        <taxon>Endopterygota</taxon>
        <taxon>Hymenoptera</taxon>
        <taxon>Apocrita</taxon>
        <taxon>Ichneumonoidea</taxon>
        <taxon>Braconidae</taxon>
        <taxon>Aphidiinae</taxon>
        <taxon>Aphidius</taxon>
    </lineage>
</organism>
<evidence type="ECO:0000259" key="12">
    <source>
        <dbReference type="PROSITE" id="PS50157"/>
    </source>
</evidence>
<evidence type="ECO:0000256" key="4">
    <source>
        <dbReference type="ARBA" id="ARBA00022737"/>
    </source>
</evidence>
<feature type="domain" description="C2H2-type" evidence="12">
    <location>
        <begin position="575"/>
        <end position="602"/>
    </location>
</feature>
<keyword evidence="9" id="KW-0539">Nucleus</keyword>
<feature type="domain" description="C2H2-type" evidence="12">
    <location>
        <begin position="544"/>
        <end position="571"/>
    </location>
</feature>
<dbReference type="PROSITE" id="PS00028">
    <property type="entry name" value="ZINC_FINGER_C2H2_1"/>
    <property type="match status" value="15"/>
</dbReference>
<keyword evidence="8" id="KW-0804">Transcription</keyword>
<dbReference type="AlphaFoldDB" id="A0A835CM27"/>
<dbReference type="Proteomes" id="UP000639338">
    <property type="component" value="Unassembled WGS sequence"/>
</dbReference>
<evidence type="ECO:0000256" key="9">
    <source>
        <dbReference type="ARBA" id="ARBA00023242"/>
    </source>
</evidence>
<dbReference type="PANTHER" id="PTHR47772">
    <property type="entry name" value="ZINC FINGER PROTEIN 200"/>
    <property type="match status" value="1"/>
</dbReference>
<keyword evidence="5 10" id="KW-0863">Zinc-finger</keyword>
<dbReference type="FunFam" id="3.30.160.60:FF:000260">
    <property type="entry name" value="Spalt-like transcription factor 1"/>
    <property type="match status" value="1"/>
</dbReference>
<dbReference type="InterPro" id="IPR050636">
    <property type="entry name" value="C2H2-ZF_domain-containing"/>
</dbReference>
<reference evidence="13 14" key="1">
    <citation type="submission" date="2020-08" db="EMBL/GenBank/DDBJ databases">
        <title>Aphidius gifuensis genome sequencing and assembly.</title>
        <authorList>
            <person name="Du Z."/>
        </authorList>
    </citation>
    <scope>NUCLEOTIDE SEQUENCE [LARGE SCALE GENOMIC DNA]</scope>
    <source>
        <strain evidence="13">YNYX2018</strain>
        <tissue evidence="13">Adults</tissue>
    </source>
</reference>
<evidence type="ECO:0000256" key="5">
    <source>
        <dbReference type="ARBA" id="ARBA00022771"/>
    </source>
</evidence>
<dbReference type="Gene3D" id="3.30.160.60">
    <property type="entry name" value="Classic Zinc Finger"/>
    <property type="match status" value="9"/>
</dbReference>
<dbReference type="PANTHER" id="PTHR47772:SF15">
    <property type="entry name" value="REDUCED EXPRESSION 2-RELATED"/>
    <property type="match status" value="1"/>
</dbReference>
<accession>A0A835CM27</accession>
<feature type="domain" description="C2H2-type" evidence="12">
    <location>
        <begin position="396"/>
        <end position="423"/>
    </location>
</feature>
<feature type="domain" description="C2H2-type" evidence="12">
    <location>
        <begin position="153"/>
        <end position="180"/>
    </location>
</feature>
<evidence type="ECO:0000256" key="6">
    <source>
        <dbReference type="ARBA" id="ARBA00022833"/>
    </source>
</evidence>
<comment type="similarity">
    <text evidence="2">Belongs to the krueppel C2H2-type zinc-finger protein family.</text>
</comment>
<dbReference type="OrthoDB" id="8117402at2759"/>
<feature type="region of interest" description="Disordered" evidence="11">
    <location>
        <begin position="222"/>
        <end position="259"/>
    </location>
</feature>
<feature type="compositionally biased region" description="Basic residues" evidence="11">
    <location>
        <begin position="236"/>
        <end position="249"/>
    </location>
</feature>
<feature type="domain" description="C2H2-type" evidence="12">
    <location>
        <begin position="181"/>
        <end position="208"/>
    </location>
</feature>
<feature type="domain" description="C2H2-type" evidence="12">
    <location>
        <begin position="631"/>
        <end position="658"/>
    </location>
</feature>
<evidence type="ECO:0000256" key="11">
    <source>
        <dbReference type="SAM" id="MobiDB-lite"/>
    </source>
</evidence>
<evidence type="ECO:0000256" key="7">
    <source>
        <dbReference type="ARBA" id="ARBA00023015"/>
    </source>
</evidence>
<dbReference type="Pfam" id="PF13912">
    <property type="entry name" value="zf-C2H2_6"/>
    <property type="match status" value="3"/>
</dbReference>
<evidence type="ECO:0000256" key="1">
    <source>
        <dbReference type="ARBA" id="ARBA00004123"/>
    </source>
</evidence>
<keyword evidence="6" id="KW-0862">Zinc</keyword>
<keyword evidence="4" id="KW-0677">Repeat</keyword>
<feature type="domain" description="C2H2-type" evidence="12">
    <location>
        <begin position="432"/>
        <end position="459"/>
    </location>
</feature>
<feature type="domain" description="C2H2-type" evidence="12">
    <location>
        <begin position="460"/>
        <end position="488"/>
    </location>
</feature>
<dbReference type="SMART" id="SM00355">
    <property type="entry name" value="ZnF_C2H2"/>
    <property type="match status" value="15"/>
</dbReference>
<dbReference type="FunFam" id="3.30.160.60:FF:002343">
    <property type="entry name" value="Zinc finger protein 33A"/>
    <property type="match status" value="1"/>
</dbReference>
<keyword evidence="14" id="KW-1185">Reference proteome</keyword>
<comment type="caution">
    <text evidence="13">The sequence shown here is derived from an EMBL/GenBank/DDBJ whole genome shotgun (WGS) entry which is preliminary data.</text>
</comment>
<evidence type="ECO:0000313" key="14">
    <source>
        <dbReference type="Proteomes" id="UP000639338"/>
    </source>
</evidence>
<dbReference type="EMBL" id="JACMRX010000005">
    <property type="protein sequence ID" value="KAF7988847.1"/>
    <property type="molecule type" value="Genomic_DNA"/>
</dbReference>
<dbReference type="GO" id="GO:0008270">
    <property type="term" value="F:zinc ion binding"/>
    <property type="evidence" value="ECO:0007669"/>
    <property type="project" value="UniProtKB-KW"/>
</dbReference>
<proteinExistence type="inferred from homology"/>
<name>A0A835CM27_APHGI</name>
<feature type="domain" description="C2H2-type" evidence="12">
    <location>
        <begin position="321"/>
        <end position="343"/>
    </location>
</feature>
<feature type="domain" description="C2H2-type" evidence="12">
    <location>
        <begin position="603"/>
        <end position="630"/>
    </location>
</feature>
<dbReference type="InterPro" id="IPR013087">
    <property type="entry name" value="Znf_C2H2_type"/>
</dbReference>
<dbReference type="InterPro" id="IPR036236">
    <property type="entry name" value="Znf_C2H2_sf"/>
</dbReference>
<sequence length="1183" mass="133983">MDPHELNLQWTEEEVVHHEEVCGLDDGHMQEMEIMEGDVIGACEEVSEGVCIDGEVHEETIIHTTDDLGTNTIMLMQQTNDMEAMYIPEDQTHDYLNIQVTEEVITDNWDRSGPDDGIHVPETKVSHDNLLEYDDMEIPLQSEQDASISSRPFPCDFCSRRFSKKANLMNHMVSHQTDRPYSCHFCDASYIRKCDLANHRKTHAIDPTNDLLDDNYDDTDLLNDDDDDHHNLVPEKRKKQTTTRKRKYTTKNTSPKRNYTINESKNIDKYNPNSYNYNDIIDIGNKYETTLTGTSSSSKWNDEIATEEKPRWPITDATKPYVCQLCGLGCARGKALKSHMRSHPASYVCTNCGDGFWSIKELKEHTRIKHGINDDDDDDDIDNDGINDDIDNYNQYVCDICGVMFTRHESLTRHRKIHVKQELNDLLDTSLHACNTCGETFDTALLLLAHAEIHSGKNSQQCLSCGAKFRDADEVAEHVRNCHGNASPNTCRQCGKQCKDKRSLSKHILVHSNDKSFTCIICDKKFLSKARLRRHKLSHEKKTVSCDECGIQFENGRALVSHKHSHKDTGNGRIFPCNYCTKTFGSRSSQQIHVRIHTGERPYSCSHCWKAFADGGTLRKHERIHTGEKPYACSICSRAFNQRVVLREHVRAHHSQPDADHKDTLTPYFCVVCESLFSTADEIIRHIIEHCDAKTAQNRQPPVGPRKYKRRRKTKIDQIFLTTTTTTKPSSSTNNHSNDDDDDDYDNNYVNNKYDNFVDGTSDSEENTKRKLGKKYKKQQRNIIEQEGYENVLKSFESSINNIDEIVGNSKLTSNKTKNKKLKLKNNNSNNSNNNSNNNNNSSSNNKIINDDNINNNINNKLNDIPLKNQSGRPKMIHTQKTRVPVDIGTDGVKKGQKTKTMVTRTPRVMPNEHKSGIFPGGERNRPRTKNVSYHVDGRIQIVPAVFGKINNDDNRANTATSSLSTTTTTTTSTISSTLPVNLLANIHIKTEPYISTRRSTAAAAAAAAAASSSNSNNNLMNTKIKTEPKKKTIKKNKKHLKTTNIKQEPIDNNSYEQINNNNNDINDNLSSRLQDGINDDVLNTNNNMDIGFNENIVVVSGIGREEIILPDLQNVNHEEEIITRDGKQQITPQSLLCNNMHISDDHVITETIVPDSVDYPCDMCGNIFSSHSELSAHVSIHI</sequence>
<feature type="domain" description="C2H2-type" evidence="12">
    <location>
        <begin position="668"/>
        <end position="695"/>
    </location>
</feature>
<feature type="domain" description="C2H2-type" evidence="12">
    <location>
        <begin position="1160"/>
        <end position="1183"/>
    </location>
</feature>
<dbReference type="FunFam" id="3.30.160.60:FF:000145">
    <property type="entry name" value="Zinc finger protein 574"/>
    <property type="match status" value="1"/>
</dbReference>
<keyword evidence="7" id="KW-0805">Transcription regulation</keyword>
<protein>
    <recommendedName>
        <fullName evidence="12">C2H2-type domain-containing protein</fullName>
    </recommendedName>
</protein>
<feature type="region of interest" description="Disordered" evidence="11">
    <location>
        <begin position="814"/>
        <end position="855"/>
    </location>
</feature>
<dbReference type="PROSITE" id="PS50157">
    <property type="entry name" value="ZINC_FINGER_C2H2_2"/>
    <property type="match status" value="15"/>
</dbReference>
<feature type="domain" description="C2H2-type" evidence="12">
    <location>
        <begin position="347"/>
        <end position="370"/>
    </location>
</feature>
<evidence type="ECO:0000256" key="2">
    <source>
        <dbReference type="ARBA" id="ARBA00006991"/>
    </source>
</evidence>
<feature type="compositionally biased region" description="Low complexity" evidence="11">
    <location>
        <begin position="825"/>
        <end position="855"/>
    </location>
</feature>
<dbReference type="GO" id="GO:0005634">
    <property type="term" value="C:nucleus"/>
    <property type="evidence" value="ECO:0007669"/>
    <property type="project" value="UniProtKB-SubCell"/>
</dbReference>
<feature type="domain" description="C2H2-type" evidence="12">
    <location>
        <begin position="517"/>
        <end position="544"/>
    </location>
</feature>
<feature type="domain" description="C2H2-type" evidence="12">
    <location>
        <begin position="489"/>
        <end position="516"/>
    </location>
</feature>
<feature type="compositionally biased region" description="Low complexity" evidence="11">
    <location>
        <begin position="722"/>
        <end position="736"/>
    </location>
</feature>
<evidence type="ECO:0000256" key="8">
    <source>
        <dbReference type="ARBA" id="ARBA00023163"/>
    </source>
</evidence>
<keyword evidence="3" id="KW-0479">Metal-binding</keyword>
<comment type="subcellular location">
    <subcellularLocation>
        <location evidence="1">Nucleus</location>
    </subcellularLocation>
</comment>
<gene>
    <name evidence="13" type="ORF">HCN44_007157</name>
</gene>
<dbReference type="GO" id="GO:0006355">
    <property type="term" value="P:regulation of DNA-templated transcription"/>
    <property type="evidence" value="ECO:0007669"/>
    <property type="project" value="UniProtKB-ARBA"/>
</dbReference>
<dbReference type="SUPFAM" id="SSF57667">
    <property type="entry name" value="beta-beta-alpha zinc fingers"/>
    <property type="match status" value="8"/>
</dbReference>
<feature type="region of interest" description="Disordered" evidence="11">
    <location>
        <begin position="695"/>
        <end position="778"/>
    </location>
</feature>
<dbReference type="Pfam" id="PF00096">
    <property type="entry name" value="zf-C2H2"/>
    <property type="match status" value="5"/>
</dbReference>
<evidence type="ECO:0000256" key="3">
    <source>
        <dbReference type="ARBA" id="ARBA00022723"/>
    </source>
</evidence>